<dbReference type="Gene3D" id="2.60.40.10">
    <property type="entry name" value="Immunoglobulins"/>
    <property type="match status" value="1"/>
</dbReference>
<dbReference type="InterPro" id="IPR011006">
    <property type="entry name" value="CheY-like_superfamily"/>
</dbReference>
<dbReference type="EMBL" id="QRVZ01000002">
    <property type="protein sequence ID" value="RGS87630.1"/>
    <property type="molecule type" value="Genomic_DNA"/>
</dbReference>
<dbReference type="PANTHER" id="PTHR43547:SF2">
    <property type="entry name" value="HYBRID SIGNAL TRANSDUCTION HISTIDINE KINASE C"/>
    <property type="match status" value="1"/>
</dbReference>
<dbReference type="Pfam" id="PF00512">
    <property type="entry name" value="HisKA"/>
    <property type="match status" value="1"/>
</dbReference>
<organism evidence="13 14">
    <name type="scientific">Bacteroides ovatus</name>
    <dbReference type="NCBI Taxonomy" id="28116"/>
    <lineage>
        <taxon>Bacteria</taxon>
        <taxon>Pseudomonadati</taxon>
        <taxon>Bacteroidota</taxon>
        <taxon>Bacteroidia</taxon>
        <taxon>Bacteroidales</taxon>
        <taxon>Bacteroidaceae</taxon>
        <taxon>Bacteroides</taxon>
    </lineage>
</organism>
<dbReference type="InterPro" id="IPR013783">
    <property type="entry name" value="Ig-like_fold"/>
</dbReference>
<dbReference type="InterPro" id="IPR009057">
    <property type="entry name" value="Homeodomain-like_sf"/>
</dbReference>
<dbReference type="Pfam" id="PF02518">
    <property type="entry name" value="HATPase_c"/>
    <property type="match status" value="1"/>
</dbReference>
<dbReference type="Gene3D" id="2.130.10.10">
    <property type="entry name" value="YVTN repeat-like/Quinoprotein amine dehydrogenase"/>
    <property type="match status" value="2"/>
</dbReference>
<keyword evidence="13" id="KW-0418">Kinase</keyword>
<evidence type="ECO:0000256" key="7">
    <source>
        <dbReference type="PROSITE-ProRule" id="PRU00169"/>
    </source>
</evidence>
<feature type="domain" description="Response regulatory" evidence="12">
    <location>
        <begin position="1091"/>
        <end position="1206"/>
    </location>
</feature>
<dbReference type="SUPFAM" id="SSF63829">
    <property type="entry name" value="Calcium-dependent phosphotriesterase"/>
    <property type="match status" value="3"/>
</dbReference>
<dbReference type="InterPro" id="IPR036890">
    <property type="entry name" value="HATPase_C_sf"/>
</dbReference>
<dbReference type="PROSITE" id="PS01124">
    <property type="entry name" value="HTH_ARAC_FAMILY_2"/>
    <property type="match status" value="1"/>
</dbReference>
<dbReference type="EC" id="2.7.13.3" evidence="2"/>
<proteinExistence type="predicted"/>
<dbReference type="Pfam" id="PF00072">
    <property type="entry name" value="Response_reg"/>
    <property type="match status" value="1"/>
</dbReference>
<dbReference type="SMART" id="SM00448">
    <property type="entry name" value="REC"/>
    <property type="match status" value="1"/>
</dbReference>
<dbReference type="InterPro" id="IPR004358">
    <property type="entry name" value="Sig_transdc_His_kin-like_C"/>
</dbReference>
<dbReference type="InterPro" id="IPR003594">
    <property type="entry name" value="HATPase_dom"/>
</dbReference>
<dbReference type="SUPFAM" id="SSF52172">
    <property type="entry name" value="CheY-like"/>
    <property type="match status" value="1"/>
</dbReference>
<keyword evidence="4" id="KW-0805">Transcription regulation</keyword>
<evidence type="ECO:0000256" key="5">
    <source>
        <dbReference type="ARBA" id="ARBA00023125"/>
    </source>
</evidence>
<dbReference type="Gene3D" id="3.40.50.2300">
    <property type="match status" value="1"/>
</dbReference>
<feature type="transmembrane region" description="Helical" evidence="8">
    <location>
        <begin position="774"/>
        <end position="794"/>
    </location>
</feature>
<evidence type="ECO:0000256" key="4">
    <source>
        <dbReference type="ARBA" id="ARBA00023015"/>
    </source>
</evidence>
<dbReference type="Pfam" id="PF07494">
    <property type="entry name" value="Reg_prop"/>
    <property type="match status" value="4"/>
</dbReference>
<dbReference type="PROSITE" id="PS50110">
    <property type="entry name" value="RESPONSE_REGULATORY"/>
    <property type="match status" value="1"/>
</dbReference>
<evidence type="ECO:0000256" key="1">
    <source>
        <dbReference type="ARBA" id="ARBA00000085"/>
    </source>
</evidence>
<sequence length="1344" mass="155706">MKTFTLTLILLFSTITYAQQNEFIFHNLGSKHGLTYSAVRDIVQDNNGYIWIATLKGLNRYDGYNIKQFYKSEDGLSSNCIERILLIGKDSLLLGTNEGLCLYDAQKEKFSSIPSPDNSNFYVSDMAENGTKVFVASTTGLHIYDKRSQNINRLFKGRLLKISLDINSNIWGVTPDTIYCFRNSGYIIRKYAATEISPQYSIQFSAIYRDSQGTIWLGTTEDGLYRYNKSRETFLPVTLSSQDRKKIRYIRCLKEDMRGNLWIGTENGLFIYDYTDDSYKHYLQDSNLSQTGLSDNAIYSIYKSREEMMWIGSFFGGVNYTSLIDNKFSYILPDNGKQALKGKAISNIIRDSKGALWFASEDNGVSIIYPDQSIQHLNKSTFPKLNGNNVHALIEDPSGNIWAGNFVDGLHKIDGNRHVQSYKNITGDSIGLSDNSIYKLYIHNNDSMFIGTSSGIDIYHFKDDRFTRFLPHIFKTIRVDDILRDAHNCLWFATHFDGVFMYNPDTRKITQYRKGKKGCEEIISDNIYCNFMDSRKRIWFGTSNGGLMLYNRSNNSMEIYGKDNELKQRDIYSIQEDLSGLLWMSTDNGIYCFNPDNKSFTHYLVADNLISNQFNACSGYRDTDGAIYFGSINGVCFFHPEELNQTNTTQNIHITFSEFKIFNKHIQPDKNGILENNIDNTSNIDLKHDMNTLTFDFLIINYNDNYQSQYICEYRLEGIEENWNIAQQMPQSITYTLPPGKYKFHVRVIHKNGSIIEQREINVHIQPHFLASKFMIFVYFIIGICIAYMIIRFYRTRMKDKMDIKIERMEKNNLRELNKHKLNFFTFITHEFKTPLSILMAIFEDISIGKEKQLEKEEINIIKRNIQRLQFLINQLLDFRSVETDHASIKYVKADIMGYGKVIFDLFTPVFKQKQIRYLYKSSPEAFYTIFDQDKIEKIISNLLSNAFKHSDVQSEINFSIEVDKNTERLILSCQNTSSYIHPEQREAVLQPFHKTGSKDTKYSNTGIGLALVNGLVQLLSGTIDIESKQETGTTFIIQLPLVKDTKDMIVPDKMPNIVNSPDIVADTVYLLDNSIQEEDINYQEKEKKLSILLVDDNPDINKILKSKLCKIYKVKSAYNGREAVEILKNHIIDIVISDIMMPFMDGYDLSKYIKTSHEYSHIPVILITSQPSKENELQGLSAGADAYIEKPFTFDELNLRITNLLKAKNNIRAHYQDMKIFELNEKLNNKDEEFINTLTQYILEHIQESDLNVNHLVEHMQISRTHLYNKLKKLLNLSITEFINKIKIDVAKLKIIETNLSFAEISWQLGFNNPSYFSKTFKRFTGMTPNEFKNNRKRNTPIE</sequence>
<dbReference type="PROSITE" id="PS00041">
    <property type="entry name" value="HTH_ARAC_FAMILY_1"/>
    <property type="match status" value="1"/>
</dbReference>
<dbReference type="InterPro" id="IPR001789">
    <property type="entry name" value="Sig_transdc_resp-reg_receiver"/>
</dbReference>
<dbReference type="Gene3D" id="3.30.565.10">
    <property type="entry name" value="Histidine kinase-like ATPase, C-terminal domain"/>
    <property type="match status" value="1"/>
</dbReference>
<keyword evidence="13" id="KW-0808">Transferase</keyword>
<gene>
    <name evidence="13" type="ORF">DWX70_04085</name>
</gene>
<dbReference type="InterPro" id="IPR018062">
    <property type="entry name" value="HTH_AraC-typ_CS"/>
</dbReference>
<dbReference type="Proteomes" id="UP000266492">
    <property type="component" value="Unassembled WGS sequence"/>
</dbReference>
<dbReference type="SUPFAM" id="SSF46689">
    <property type="entry name" value="Homeodomain-like"/>
    <property type="match status" value="1"/>
</dbReference>
<evidence type="ECO:0000313" key="13">
    <source>
        <dbReference type="EMBL" id="RGS87630.1"/>
    </source>
</evidence>
<feature type="signal peptide" evidence="9">
    <location>
        <begin position="1"/>
        <end position="18"/>
    </location>
</feature>
<comment type="caution">
    <text evidence="13">The sequence shown here is derived from an EMBL/GenBank/DDBJ whole genome shotgun (WGS) entry which is preliminary data.</text>
</comment>
<dbReference type="SMART" id="SM00387">
    <property type="entry name" value="HATPase_c"/>
    <property type="match status" value="1"/>
</dbReference>
<keyword evidence="8" id="KW-1133">Transmembrane helix</keyword>
<keyword evidence="9" id="KW-0732">Signal</keyword>
<evidence type="ECO:0000256" key="6">
    <source>
        <dbReference type="ARBA" id="ARBA00023163"/>
    </source>
</evidence>
<evidence type="ECO:0000256" key="8">
    <source>
        <dbReference type="SAM" id="Phobius"/>
    </source>
</evidence>
<dbReference type="InterPro" id="IPR018060">
    <property type="entry name" value="HTH_AraC"/>
</dbReference>
<dbReference type="GO" id="GO:0043565">
    <property type="term" value="F:sequence-specific DNA binding"/>
    <property type="evidence" value="ECO:0007669"/>
    <property type="project" value="InterPro"/>
</dbReference>
<dbReference type="SUPFAM" id="SSF47384">
    <property type="entry name" value="Homodimeric domain of signal transducing histidine kinase"/>
    <property type="match status" value="1"/>
</dbReference>
<dbReference type="GO" id="GO:0003700">
    <property type="term" value="F:DNA-binding transcription factor activity"/>
    <property type="evidence" value="ECO:0007669"/>
    <property type="project" value="InterPro"/>
</dbReference>
<name>A0A395W6S8_BACOV</name>
<dbReference type="SMART" id="SM00342">
    <property type="entry name" value="HTH_ARAC"/>
    <property type="match status" value="1"/>
</dbReference>
<keyword evidence="8" id="KW-0812">Transmembrane</keyword>
<dbReference type="Pfam" id="PF07495">
    <property type="entry name" value="Y_Y_Y"/>
    <property type="match status" value="1"/>
</dbReference>
<dbReference type="SUPFAM" id="SSF55874">
    <property type="entry name" value="ATPase domain of HSP90 chaperone/DNA topoisomerase II/histidine kinase"/>
    <property type="match status" value="1"/>
</dbReference>
<evidence type="ECO:0000313" key="14">
    <source>
        <dbReference type="Proteomes" id="UP000266492"/>
    </source>
</evidence>
<dbReference type="Gene3D" id="1.10.10.60">
    <property type="entry name" value="Homeodomain-like"/>
    <property type="match status" value="1"/>
</dbReference>
<accession>A0A395W6S8</accession>
<feature type="modified residue" description="4-aspartylphosphate" evidence="7">
    <location>
        <position position="1139"/>
    </location>
</feature>
<dbReference type="InterPro" id="IPR005467">
    <property type="entry name" value="His_kinase_dom"/>
</dbReference>
<dbReference type="SMART" id="SM00388">
    <property type="entry name" value="HisKA"/>
    <property type="match status" value="1"/>
</dbReference>
<dbReference type="InterPro" id="IPR036097">
    <property type="entry name" value="HisK_dim/P_sf"/>
</dbReference>
<dbReference type="PANTHER" id="PTHR43547">
    <property type="entry name" value="TWO-COMPONENT HISTIDINE KINASE"/>
    <property type="match status" value="1"/>
</dbReference>
<dbReference type="InterPro" id="IPR003661">
    <property type="entry name" value="HisK_dim/P_dom"/>
</dbReference>
<dbReference type="GO" id="GO:0000155">
    <property type="term" value="F:phosphorelay sensor kinase activity"/>
    <property type="evidence" value="ECO:0007669"/>
    <property type="project" value="InterPro"/>
</dbReference>
<dbReference type="PROSITE" id="PS50109">
    <property type="entry name" value="HIS_KIN"/>
    <property type="match status" value="1"/>
</dbReference>
<dbReference type="Gene3D" id="1.10.287.130">
    <property type="match status" value="1"/>
</dbReference>
<evidence type="ECO:0000259" key="12">
    <source>
        <dbReference type="PROSITE" id="PS50110"/>
    </source>
</evidence>
<dbReference type="PRINTS" id="PR00344">
    <property type="entry name" value="BCTRLSENSOR"/>
</dbReference>
<dbReference type="InterPro" id="IPR011110">
    <property type="entry name" value="Reg_prop"/>
</dbReference>
<evidence type="ECO:0000259" key="10">
    <source>
        <dbReference type="PROSITE" id="PS01124"/>
    </source>
</evidence>
<keyword evidence="6" id="KW-0804">Transcription</keyword>
<keyword evidence="8" id="KW-0472">Membrane</keyword>
<comment type="catalytic activity">
    <reaction evidence="1">
        <text>ATP + protein L-histidine = ADP + protein N-phospho-L-histidine.</text>
        <dbReference type="EC" id="2.7.13.3"/>
    </reaction>
</comment>
<feature type="domain" description="HTH araC/xylS-type" evidence="10">
    <location>
        <begin position="1237"/>
        <end position="1336"/>
    </location>
</feature>
<keyword evidence="3 7" id="KW-0597">Phosphoprotein</keyword>
<dbReference type="Pfam" id="PF12833">
    <property type="entry name" value="HTH_18"/>
    <property type="match status" value="1"/>
</dbReference>
<dbReference type="CDD" id="cd00082">
    <property type="entry name" value="HisKA"/>
    <property type="match status" value="1"/>
</dbReference>
<dbReference type="InterPro" id="IPR015943">
    <property type="entry name" value="WD40/YVTN_repeat-like_dom_sf"/>
</dbReference>
<keyword evidence="5" id="KW-0238">DNA-binding</keyword>
<reference evidence="13 14" key="1">
    <citation type="submission" date="2018-08" db="EMBL/GenBank/DDBJ databases">
        <title>A genome reference for cultivated species of the human gut microbiota.</title>
        <authorList>
            <person name="Zou Y."/>
            <person name="Xue W."/>
            <person name="Luo G."/>
        </authorList>
    </citation>
    <scope>NUCLEOTIDE SEQUENCE [LARGE SCALE GENOMIC DNA]</scope>
    <source>
        <strain evidence="13 14">AF20-9LB</strain>
    </source>
</reference>
<evidence type="ECO:0000256" key="3">
    <source>
        <dbReference type="ARBA" id="ARBA00022553"/>
    </source>
</evidence>
<feature type="domain" description="Histidine kinase" evidence="11">
    <location>
        <begin position="827"/>
        <end position="1044"/>
    </location>
</feature>
<dbReference type="RefSeq" id="WP_118418319.1">
    <property type="nucleotide sequence ID" value="NZ_JAQDLI010000002.1"/>
</dbReference>
<evidence type="ECO:0000256" key="9">
    <source>
        <dbReference type="SAM" id="SignalP"/>
    </source>
</evidence>
<evidence type="ECO:0000259" key="11">
    <source>
        <dbReference type="PROSITE" id="PS50109"/>
    </source>
</evidence>
<dbReference type="InterPro" id="IPR011123">
    <property type="entry name" value="Y_Y_Y"/>
</dbReference>
<evidence type="ECO:0000256" key="2">
    <source>
        <dbReference type="ARBA" id="ARBA00012438"/>
    </source>
</evidence>
<feature type="chain" id="PRO_5017249588" description="histidine kinase" evidence="9">
    <location>
        <begin position="19"/>
        <end position="1344"/>
    </location>
</feature>
<protein>
    <recommendedName>
        <fullName evidence="2">histidine kinase</fullName>
        <ecNumber evidence="2">2.7.13.3</ecNumber>
    </recommendedName>
</protein>